<dbReference type="Gene3D" id="3.40.50.300">
    <property type="entry name" value="P-loop containing nucleotide triphosphate hydrolases"/>
    <property type="match status" value="1"/>
</dbReference>
<evidence type="ECO:0000259" key="5">
    <source>
        <dbReference type="PROSITE" id="PS50893"/>
    </source>
</evidence>
<dbReference type="AlphaFoldDB" id="D6E696"/>
<dbReference type="InterPro" id="IPR027417">
    <property type="entry name" value="P-loop_NTPase"/>
</dbReference>
<dbReference type="SMART" id="SM00382">
    <property type="entry name" value="AAA"/>
    <property type="match status" value="1"/>
</dbReference>
<protein>
    <submittedName>
        <fullName evidence="6">ABC-type polysaccharide/polyol phosphate transport system, ATPase component</fullName>
    </submittedName>
</protein>
<dbReference type="PROSITE" id="PS50893">
    <property type="entry name" value="ABC_TRANSPORTER_2"/>
    <property type="match status" value="1"/>
</dbReference>
<dbReference type="CDD" id="cd03220">
    <property type="entry name" value="ABC_KpsT_Wzt"/>
    <property type="match status" value="1"/>
</dbReference>
<keyword evidence="7" id="KW-1185">Reference proteome</keyword>
<evidence type="ECO:0000256" key="2">
    <source>
        <dbReference type="ARBA" id="ARBA00022448"/>
    </source>
</evidence>
<keyword evidence="3" id="KW-0547">Nucleotide-binding</keyword>
<dbReference type="Proteomes" id="UP000008805">
    <property type="component" value="Chromosome"/>
</dbReference>
<evidence type="ECO:0000256" key="1">
    <source>
        <dbReference type="ARBA" id="ARBA00005417"/>
    </source>
</evidence>
<dbReference type="InterPro" id="IPR015860">
    <property type="entry name" value="ABC_transpr_TagH-like"/>
</dbReference>
<dbReference type="InterPro" id="IPR050683">
    <property type="entry name" value="Bact_Polysacc_Export_ATP-bd"/>
</dbReference>
<organism evidence="6 7">
    <name type="scientific">Gordonibacter pamelaeae 7-10-1-b</name>
    <dbReference type="NCBI Taxonomy" id="657308"/>
    <lineage>
        <taxon>Bacteria</taxon>
        <taxon>Bacillati</taxon>
        <taxon>Actinomycetota</taxon>
        <taxon>Coriobacteriia</taxon>
        <taxon>Eggerthellales</taxon>
        <taxon>Eggerthellaceae</taxon>
        <taxon>Gordonibacter</taxon>
    </lineage>
</organism>
<name>D6E696_9ACTN</name>
<keyword evidence="4" id="KW-0067">ATP-binding</keyword>
<dbReference type="GO" id="GO:0005524">
    <property type="term" value="F:ATP binding"/>
    <property type="evidence" value="ECO:0007669"/>
    <property type="project" value="UniProtKB-KW"/>
</dbReference>
<sequence length="565" mass="61846">MVFNMASEQLNSLKEYAIALARHELRFKEFRALQKVSFTVNKGDVFGIMGTNGSGKSTMLKIVAGVLEPTEGTCQVKGRIAPLIELGAGFDMELTARENIFLNGALLGYPKKFIEQHLDAIVEFAELEEFLDMPMKNYSSGMVARIAFAIATVIVPDVLIVDEVLSVGDFRFQKKCENRINDLIANHGVTVLIVSHSNEQIARLCNKAIWIEKGETQMMGRTRDVCRVYRALAGKEGSTSSKNDVLKLISKKVKVPKGAYDAIAGPNVFANTATMAKAAWPHGLDQGVVVMAPMSAPAYALAAVSLAGLYDAPVLLAEGDDLPNSTVRELGRLDPSKMVVIGDEEAISPKAIEKACSMFEKQLEVHRIGGSIQEICAHLLQTRQDEWGSTALLASSDYVQQHWAQVAAFAPYMYHNHAPLILCEQADYGALAFSQVLCFADDEARATSQVSALQGELLEFGKGEQPSQYGVAVLEWLEAHQEVTNADTIFFASADEPWDVLPGAAYISKLNTNVMLVDTANLDSMAAAIRYLSDRKNKYRKIIFLGGFMVFADDDKELFAKALLP</sequence>
<feature type="domain" description="ABC transporter" evidence="5">
    <location>
        <begin position="13"/>
        <end position="238"/>
    </location>
</feature>
<dbReference type="EMBL" id="FP929047">
    <property type="protein sequence ID" value="CBL03243.1"/>
    <property type="molecule type" value="Genomic_DNA"/>
</dbReference>
<dbReference type="SUPFAM" id="SSF52540">
    <property type="entry name" value="P-loop containing nucleoside triphosphate hydrolases"/>
    <property type="match status" value="1"/>
</dbReference>
<dbReference type="InterPro" id="IPR003593">
    <property type="entry name" value="AAA+_ATPase"/>
</dbReference>
<keyword evidence="2" id="KW-0813">Transport</keyword>
<reference evidence="6 7" key="2">
    <citation type="submission" date="2010-03" db="EMBL/GenBank/DDBJ databases">
        <authorList>
            <person name="Pajon A."/>
        </authorList>
    </citation>
    <scope>NUCLEOTIDE SEQUENCE [LARGE SCALE GENOMIC DNA]</scope>
    <source>
        <strain evidence="7">7-10-1-b</strain>
    </source>
</reference>
<accession>D6E696</accession>
<evidence type="ECO:0000256" key="3">
    <source>
        <dbReference type="ARBA" id="ARBA00022741"/>
    </source>
</evidence>
<dbReference type="PANTHER" id="PTHR46743:SF2">
    <property type="entry name" value="TEICHOIC ACIDS EXPORT ATP-BINDING PROTEIN TAGH"/>
    <property type="match status" value="1"/>
</dbReference>
<dbReference type="HOGENOM" id="CLU_030329_1_0_11"/>
<evidence type="ECO:0000313" key="6">
    <source>
        <dbReference type="EMBL" id="CBL03243.1"/>
    </source>
</evidence>
<proteinExistence type="inferred from homology"/>
<evidence type="ECO:0000256" key="4">
    <source>
        <dbReference type="ARBA" id="ARBA00022840"/>
    </source>
</evidence>
<gene>
    <name evidence="6" type="ORF">GPA_00270</name>
</gene>
<dbReference type="InterPro" id="IPR003439">
    <property type="entry name" value="ABC_transporter-like_ATP-bd"/>
</dbReference>
<dbReference type="GO" id="GO:0016887">
    <property type="term" value="F:ATP hydrolysis activity"/>
    <property type="evidence" value="ECO:0007669"/>
    <property type="project" value="InterPro"/>
</dbReference>
<comment type="similarity">
    <text evidence="1">Belongs to the ABC transporter superfamily.</text>
</comment>
<evidence type="ECO:0000313" key="7">
    <source>
        <dbReference type="Proteomes" id="UP000008805"/>
    </source>
</evidence>
<dbReference type="Pfam" id="PF04122">
    <property type="entry name" value="CW_binding_2"/>
    <property type="match status" value="1"/>
</dbReference>
<dbReference type="GO" id="GO:0016020">
    <property type="term" value="C:membrane"/>
    <property type="evidence" value="ECO:0007669"/>
    <property type="project" value="InterPro"/>
</dbReference>
<dbReference type="PANTHER" id="PTHR46743">
    <property type="entry name" value="TEICHOIC ACIDS EXPORT ATP-BINDING PROTEIN TAGH"/>
    <property type="match status" value="1"/>
</dbReference>
<dbReference type="InterPro" id="IPR007253">
    <property type="entry name" value="Cell_wall-bd_2"/>
</dbReference>
<dbReference type="KEGG" id="gpa:GPA_00270"/>
<dbReference type="PATRIC" id="fig|657308.3.peg.363"/>
<reference evidence="6 7" key="1">
    <citation type="submission" date="2010-03" db="EMBL/GenBank/DDBJ databases">
        <title>The genome sequence of Gordonibacter pamelaeae 7-10-1-bT.</title>
        <authorList>
            <consortium name="metaHIT consortium -- http://www.metahit.eu/"/>
            <person name="Pajon A."/>
            <person name="Turner K."/>
            <person name="Parkhill J."/>
            <person name="Timmis K."/>
            <person name="Oxley A."/>
            <person name="Wurdemann D."/>
        </authorList>
    </citation>
    <scope>NUCLEOTIDE SEQUENCE [LARGE SCALE GENOMIC DNA]</scope>
    <source>
        <strain evidence="7">7-10-1-b</strain>
    </source>
</reference>
<dbReference type="Pfam" id="PF00005">
    <property type="entry name" value="ABC_tran"/>
    <property type="match status" value="1"/>
</dbReference>
<dbReference type="GO" id="GO:0140359">
    <property type="term" value="F:ABC-type transporter activity"/>
    <property type="evidence" value="ECO:0007669"/>
    <property type="project" value="InterPro"/>
</dbReference>